<evidence type="ECO:0000256" key="1">
    <source>
        <dbReference type="ARBA" id="ARBA00004141"/>
    </source>
</evidence>
<gene>
    <name evidence="5" type="ORF">N7532_006745</name>
</gene>
<reference evidence="5" key="2">
    <citation type="journal article" date="2023" name="IMA Fungus">
        <title>Comparative genomic study of the Penicillium genus elucidates a diverse pangenome and 15 lateral gene transfer events.</title>
        <authorList>
            <person name="Petersen C."/>
            <person name="Sorensen T."/>
            <person name="Nielsen M.R."/>
            <person name="Sondergaard T.E."/>
            <person name="Sorensen J.L."/>
            <person name="Fitzpatrick D.A."/>
            <person name="Frisvad J.C."/>
            <person name="Nielsen K.L."/>
        </authorList>
    </citation>
    <scope>NUCLEOTIDE SEQUENCE</scope>
    <source>
        <strain evidence="5">IBT 30761</strain>
    </source>
</reference>
<dbReference type="AlphaFoldDB" id="A0A9W9FGL0"/>
<dbReference type="RefSeq" id="XP_056475398.1">
    <property type="nucleotide sequence ID" value="XM_056619239.1"/>
</dbReference>
<name>A0A9W9FGL0_9EURO</name>
<accession>A0A9W9FGL0</accession>
<keyword evidence="6" id="KW-1185">Reference proteome</keyword>
<dbReference type="Pfam" id="PF00083">
    <property type="entry name" value="Sugar_tr"/>
    <property type="match status" value="1"/>
</dbReference>
<organism evidence="5 6">
    <name type="scientific">Penicillium argentinense</name>
    <dbReference type="NCBI Taxonomy" id="1131581"/>
    <lineage>
        <taxon>Eukaryota</taxon>
        <taxon>Fungi</taxon>
        <taxon>Dikarya</taxon>
        <taxon>Ascomycota</taxon>
        <taxon>Pezizomycotina</taxon>
        <taxon>Eurotiomycetes</taxon>
        <taxon>Eurotiomycetidae</taxon>
        <taxon>Eurotiales</taxon>
        <taxon>Aspergillaceae</taxon>
        <taxon>Penicillium</taxon>
    </lineage>
</organism>
<dbReference type="InterPro" id="IPR005828">
    <property type="entry name" value="MFS_sugar_transport-like"/>
</dbReference>
<dbReference type="PANTHER" id="PTHR48022">
    <property type="entry name" value="PLASTIDIC GLUCOSE TRANSPORTER 4"/>
    <property type="match status" value="1"/>
</dbReference>
<protein>
    <submittedName>
        <fullName evidence="5">General substrate transporter</fullName>
    </submittedName>
</protein>
<dbReference type="Proteomes" id="UP001149074">
    <property type="component" value="Unassembled WGS sequence"/>
</dbReference>
<dbReference type="GO" id="GO:0016020">
    <property type="term" value="C:membrane"/>
    <property type="evidence" value="ECO:0007669"/>
    <property type="project" value="UniProtKB-SubCell"/>
</dbReference>
<evidence type="ECO:0000256" key="4">
    <source>
        <dbReference type="ARBA" id="ARBA00023136"/>
    </source>
</evidence>
<dbReference type="GO" id="GO:0005351">
    <property type="term" value="F:carbohydrate:proton symporter activity"/>
    <property type="evidence" value="ECO:0007669"/>
    <property type="project" value="TreeGrafter"/>
</dbReference>
<comment type="subcellular location">
    <subcellularLocation>
        <location evidence="1">Membrane</location>
        <topology evidence="1">Multi-pass membrane protein</topology>
    </subcellularLocation>
</comment>
<proteinExistence type="predicted"/>
<dbReference type="PANTHER" id="PTHR48022:SF2">
    <property type="entry name" value="PLASTIDIC GLUCOSE TRANSPORTER 4"/>
    <property type="match status" value="1"/>
</dbReference>
<reference evidence="5" key="1">
    <citation type="submission" date="2022-11" db="EMBL/GenBank/DDBJ databases">
        <authorList>
            <person name="Petersen C."/>
        </authorList>
    </citation>
    <scope>NUCLEOTIDE SEQUENCE</scope>
    <source>
        <strain evidence="5">IBT 30761</strain>
    </source>
</reference>
<dbReference type="GeneID" id="81358218"/>
<evidence type="ECO:0000256" key="2">
    <source>
        <dbReference type="ARBA" id="ARBA00022692"/>
    </source>
</evidence>
<dbReference type="InterPro" id="IPR050360">
    <property type="entry name" value="MFS_Sugar_Transporters"/>
</dbReference>
<comment type="caution">
    <text evidence="5">The sequence shown here is derived from an EMBL/GenBank/DDBJ whole genome shotgun (WGS) entry which is preliminary data.</text>
</comment>
<keyword evidence="2" id="KW-0812">Transmembrane</keyword>
<keyword evidence="4" id="KW-0472">Membrane</keyword>
<dbReference type="InterPro" id="IPR036259">
    <property type="entry name" value="MFS_trans_sf"/>
</dbReference>
<keyword evidence="3" id="KW-1133">Transmembrane helix</keyword>
<evidence type="ECO:0000256" key="3">
    <source>
        <dbReference type="ARBA" id="ARBA00022989"/>
    </source>
</evidence>
<dbReference type="Gene3D" id="1.20.1250.20">
    <property type="entry name" value="MFS general substrate transporter like domains"/>
    <property type="match status" value="2"/>
</dbReference>
<dbReference type="OrthoDB" id="6612291at2759"/>
<dbReference type="SUPFAM" id="SSF103473">
    <property type="entry name" value="MFS general substrate transporter"/>
    <property type="match status" value="1"/>
</dbReference>
<evidence type="ECO:0000313" key="5">
    <source>
        <dbReference type="EMBL" id="KAJ5099744.1"/>
    </source>
</evidence>
<dbReference type="EMBL" id="JAPQKI010000005">
    <property type="protein sequence ID" value="KAJ5099744.1"/>
    <property type="molecule type" value="Genomic_DNA"/>
</dbReference>
<evidence type="ECO:0000313" key="6">
    <source>
        <dbReference type="Proteomes" id="UP001149074"/>
    </source>
</evidence>
<sequence>MEGYDTILTGSLHAYPTYARRFGTVDASTGLYQNSAGWQSAMSSGTQAGLLLRLCALDLDQLLLLASSQLARLCVGNSSPMLFDVCLSKTEILGSLHTLRPFRYDCPCICLRATPLPLRGYLTAYTNFCFAGSKFIGAGVLQSFIGRQDHEAWRYPFALQWIWIPILAIDAFFMPESPWYLVRKSRYAQAEKNVLRLMTEHERPHANFNGVDLRRTEIAIVTFLGQITCGAQFAFSATYFFQQTGLIPDDSCKLNLGMYFGYSGFLPSHSTSDLSVGPFQPRSCPPAYAPRLWSWLGTVNYYVAQVLANVIQPYMINSLAWNWKRKAGSFRCVFASLTVAWAFFRLPETKDRSYEELDLMFMVKVLTCESKNLSRESL</sequence>